<evidence type="ECO:0000313" key="7">
    <source>
        <dbReference type="Proteomes" id="UP000451860"/>
    </source>
</evidence>
<dbReference type="PANTHER" id="PTHR43790">
    <property type="entry name" value="CARBOHYDRATE TRANSPORT ATP-BINDING PROTEIN MG119-RELATED"/>
    <property type="match status" value="1"/>
</dbReference>
<sequence length="491" mass="52392">MLIEARGVTKSYGRTRALAGVDLTLARGEILGLVGHNGAGKSTLVRAIAGLEGIDGGALRVAGTDRSRGYTLAAAEALGVRLAYQELSLAPDLTVAENAYLSYRGALPRLTWQRTAGRRIARALDEIFPGHGISVHARVGELPMPKRQMVEIARATLADDVSLLILDEPTESLGPDAAASMYAHVHRMTAAGASVLLISHRMGEVLAHCDRVAVLQDGRVTAVRPAREVDEHTVLRLMGGEVHAAAEQRAPAPAAAARAGEPVVRFPVGRRGAGTLEVLPGEIVGLAGLAGQGQQELLERLWRPGLRALSRAGASVPRSKAFVPGDRQTSGILPLWTVAQNIAVGTMRRLARAGVIPRAGEQDAVATWVERLAVKGGAAAPILSLSGGNQQKVLVARAFASDARLILLDDPFRGVDVQTKNEIYARMRAEAERGRSIVWYSTENSEMAHCDRAYVFRAGEIVAELRRPDITEERIVAESFAAIEDGEEVHV</sequence>
<gene>
    <name evidence="6" type="ORF">GB883_00975</name>
</gene>
<dbReference type="AlphaFoldDB" id="A0A7J5UUT9"/>
<dbReference type="InterPro" id="IPR027417">
    <property type="entry name" value="P-loop_NTPase"/>
</dbReference>
<feature type="domain" description="ABC transporter" evidence="5">
    <location>
        <begin position="3"/>
        <end position="242"/>
    </location>
</feature>
<protein>
    <submittedName>
        <fullName evidence="6">ATP-binding cassette domain-containing protein</fullName>
    </submittedName>
</protein>
<dbReference type="InterPro" id="IPR050107">
    <property type="entry name" value="ABC_carbohydrate_import_ATPase"/>
</dbReference>
<keyword evidence="4 6" id="KW-0067">ATP-binding</keyword>
<feature type="domain" description="ABC transporter" evidence="5">
    <location>
        <begin position="242"/>
        <end position="483"/>
    </location>
</feature>
<dbReference type="InterPro" id="IPR017871">
    <property type="entry name" value="ABC_transporter-like_CS"/>
</dbReference>
<dbReference type="Proteomes" id="UP000451860">
    <property type="component" value="Unassembled WGS sequence"/>
</dbReference>
<reference evidence="6 7" key="1">
    <citation type="submission" date="2019-10" db="EMBL/GenBank/DDBJ databases">
        <title>Georgenia wutianyii sp. nov. and Georgenia yuyongxinii sp. nov. isolated from plateau pika (Ochotona curzoniae) in the Qinghai-Tibet plateau of China.</title>
        <authorList>
            <person name="Tian Z."/>
        </authorList>
    </citation>
    <scope>NUCLEOTIDE SEQUENCE [LARGE SCALE GENOMIC DNA]</scope>
    <source>
        <strain evidence="6 7">DSM 21501</strain>
    </source>
</reference>
<evidence type="ECO:0000256" key="3">
    <source>
        <dbReference type="ARBA" id="ARBA00022741"/>
    </source>
</evidence>
<comment type="caution">
    <text evidence="6">The sequence shown here is derived from an EMBL/GenBank/DDBJ whole genome shotgun (WGS) entry which is preliminary data.</text>
</comment>
<dbReference type="GO" id="GO:0005524">
    <property type="term" value="F:ATP binding"/>
    <property type="evidence" value="ECO:0007669"/>
    <property type="project" value="UniProtKB-KW"/>
</dbReference>
<accession>A0A7J5UUT9</accession>
<dbReference type="PROSITE" id="PS50893">
    <property type="entry name" value="ABC_TRANSPORTER_2"/>
    <property type="match status" value="2"/>
</dbReference>
<keyword evidence="1" id="KW-0813">Transport</keyword>
<dbReference type="OrthoDB" id="9805029at2"/>
<name>A0A7J5UUT9_9MICO</name>
<dbReference type="GO" id="GO:0016887">
    <property type="term" value="F:ATP hydrolysis activity"/>
    <property type="evidence" value="ECO:0007669"/>
    <property type="project" value="InterPro"/>
</dbReference>
<dbReference type="PROSITE" id="PS00211">
    <property type="entry name" value="ABC_TRANSPORTER_1"/>
    <property type="match status" value="1"/>
</dbReference>
<evidence type="ECO:0000313" key="6">
    <source>
        <dbReference type="EMBL" id="KAE8766055.1"/>
    </source>
</evidence>
<organism evidence="6 7">
    <name type="scientific">Georgenia thermotolerans</name>
    <dbReference type="NCBI Taxonomy" id="527326"/>
    <lineage>
        <taxon>Bacteria</taxon>
        <taxon>Bacillati</taxon>
        <taxon>Actinomycetota</taxon>
        <taxon>Actinomycetes</taxon>
        <taxon>Micrococcales</taxon>
        <taxon>Bogoriellaceae</taxon>
        <taxon>Georgenia</taxon>
    </lineage>
</organism>
<evidence type="ECO:0000256" key="4">
    <source>
        <dbReference type="ARBA" id="ARBA00022840"/>
    </source>
</evidence>
<evidence type="ECO:0000256" key="1">
    <source>
        <dbReference type="ARBA" id="ARBA00022448"/>
    </source>
</evidence>
<evidence type="ECO:0000256" key="2">
    <source>
        <dbReference type="ARBA" id="ARBA00022737"/>
    </source>
</evidence>
<dbReference type="SUPFAM" id="SSF52540">
    <property type="entry name" value="P-loop containing nucleoside triphosphate hydrolases"/>
    <property type="match status" value="2"/>
</dbReference>
<dbReference type="InterPro" id="IPR003593">
    <property type="entry name" value="AAA+_ATPase"/>
</dbReference>
<evidence type="ECO:0000259" key="5">
    <source>
        <dbReference type="PROSITE" id="PS50893"/>
    </source>
</evidence>
<dbReference type="EMBL" id="WHJE01000002">
    <property type="protein sequence ID" value="KAE8766055.1"/>
    <property type="molecule type" value="Genomic_DNA"/>
</dbReference>
<keyword evidence="7" id="KW-1185">Reference proteome</keyword>
<keyword evidence="3" id="KW-0547">Nucleotide-binding</keyword>
<dbReference type="InterPro" id="IPR003439">
    <property type="entry name" value="ABC_transporter-like_ATP-bd"/>
</dbReference>
<dbReference type="Gene3D" id="3.40.50.300">
    <property type="entry name" value="P-loop containing nucleotide triphosphate hydrolases"/>
    <property type="match status" value="2"/>
</dbReference>
<proteinExistence type="predicted"/>
<keyword evidence="2" id="KW-0677">Repeat</keyword>
<dbReference type="SMART" id="SM00382">
    <property type="entry name" value="AAA"/>
    <property type="match status" value="1"/>
</dbReference>
<dbReference type="PANTHER" id="PTHR43790:SF9">
    <property type="entry name" value="GALACTOFURANOSE TRANSPORTER ATP-BINDING PROTEIN YTFR"/>
    <property type="match status" value="1"/>
</dbReference>
<dbReference type="CDD" id="cd03216">
    <property type="entry name" value="ABC_Carb_Monos_I"/>
    <property type="match status" value="1"/>
</dbReference>
<dbReference type="Pfam" id="PF00005">
    <property type="entry name" value="ABC_tran"/>
    <property type="match status" value="2"/>
</dbReference>